<evidence type="ECO:0000313" key="2">
    <source>
        <dbReference type="Proteomes" id="UP000199403"/>
    </source>
</evidence>
<evidence type="ECO:0000313" key="1">
    <source>
        <dbReference type="EMBL" id="SEJ06456.1"/>
    </source>
</evidence>
<dbReference type="OrthoDB" id="32195at2"/>
<gene>
    <name evidence="1" type="ORF">SAMN05192553_102209</name>
</gene>
<proteinExistence type="predicted"/>
<accession>A0A1H6VRW0</accession>
<protein>
    <recommendedName>
        <fullName evidence="3">DUF2357 domain-containing protein</fullName>
    </recommendedName>
</protein>
<keyword evidence="2" id="KW-1185">Reference proteome</keyword>
<dbReference type="AlphaFoldDB" id="A0A1H6VRW0"/>
<name>A0A1H6VRW0_9BACT</name>
<dbReference type="Proteomes" id="UP000199403">
    <property type="component" value="Unassembled WGS sequence"/>
</dbReference>
<dbReference type="STRING" id="1416801.SAMN05192553_102209"/>
<sequence length="438" mass="50255">MQSCGLLSNSCLFDLAAKLIWKGGEDVYGAGKKDIATLYEYWLFFKFLELLQEIVDIVPKDISDLIEATDDGLSLRLKQGKTIPLKGVYDAGSRKINIRFAYNRAFSGKRDYPDSGSWTTALRPDYSLSFWPFGITEEDAELQELIVHVHFDAKYKVANLWDYLNPDSEEILNEEKKENRKGLYKNADLLKMHAYKDAIRRTGGAYVLYPGEKTLTKRGFHEIIPGLGAFPLRPSKRDSGVGELKAFLLEILDHFVNRASQREKMAFRTFAIHKDPPESKNQIRESLPETFHNNRGLLPDETFVLVGYYHSEQHYEWIKRNRLYNFRMGAATGSLVLDEKTVSASYLLLHTKEEKRSGALWRIVSRGLSVFSKEDMIKKAYPHPTQDHYLLVQVEPVSDPEFQGVVWDFKRLSGYRAGRASAFPFTSSLTEFMQCKIS</sequence>
<organism evidence="1 2">
    <name type="scientific">Cyclobacterium xiamenense</name>
    <dbReference type="NCBI Taxonomy" id="1297121"/>
    <lineage>
        <taxon>Bacteria</taxon>
        <taxon>Pseudomonadati</taxon>
        <taxon>Bacteroidota</taxon>
        <taxon>Cytophagia</taxon>
        <taxon>Cytophagales</taxon>
        <taxon>Cyclobacteriaceae</taxon>
        <taxon>Cyclobacterium</taxon>
    </lineage>
</organism>
<dbReference type="EMBL" id="FNZH01000002">
    <property type="protein sequence ID" value="SEJ06456.1"/>
    <property type="molecule type" value="Genomic_DNA"/>
</dbReference>
<evidence type="ECO:0008006" key="3">
    <source>
        <dbReference type="Google" id="ProtNLM"/>
    </source>
</evidence>
<reference evidence="2" key="1">
    <citation type="submission" date="2016-10" db="EMBL/GenBank/DDBJ databases">
        <authorList>
            <person name="Varghese N."/>
            <person name="Submissions S."/>
        </authorList>
    </citation>
    <scope>NUCLEOTIDE SEQUENCE [LARGE SCALE GENOMIC DNA]</scope>
    <source>
        <strain evidence="2">IBRC-M 10761</strain>
    </source>
</reference>
<dbReference type="InterPro" id="IPR007505">
    <property type="entry name" value="PDDEXK_7"/>
</dbReference>
<dbReference type="Pfam" id="PF04411">
    <property type="entry name" value="PDDEXK_7"/>
    <property type="match status" value="1"/>
</dbReference>